<feature type="compositionally biased region" description="Basic and acidic residues" evidence="2">
    <location>
        <begin position="605"/>
        <end position="626"/>
    </location>
</feature>
<evidence type="ECO:0000256" key="1">
    <source>
        <dbReference type="PROSITE-ProRule" id="PRU00042"/>
    </source>
</evidence>
<feature type="region of interest" description="Disordered" evidence="2">
    <location>
        <begin position="1"/>
        <end position="31"/>
    </location>
</feature>
<dbReference type="PROSITE" id="PS00028">
    <property type="entry name" value="ZINC_FINGER_C2H2_1"/>
    <property type="match status" value="1"/>
</dbReference>
<proteinExistence type="predicted"/>
<organism evidence="4 5">
    <name type="scientific">Galendromus occidentalis</name>
    <name type="common">western predatory mite</name>
    <dbReference type="NCBI Taxonomy" id="34638"/>
    <lineage>
        <taxon>Eukaryota</taxon>
        <taxon>Metazoa</taxon>
        <taxon>Ecdysozoa</taxon>
        <taxon>Arthropoda</taxon>
        <taxon>Chelicerata</taxon>
        <taxon>Arachnida</taxon>
        <taxon>Acari</taxon>
        <taxon>Parasitiformes</taxon>
        <taxon>Mesostigmata</taxon>
        <taxon>Gamasina</taxon>
        <taxon>Phytoseioidea</taxon>
        <taxon>Phytoseiidae</taxon>
        <taxon>Typhlodrominae</taxon>
        <taxon>Galendromus</taxon>
    </lineage>
</organism>
<dbReference type="AlphaFoldDB" id="A0AAJ7SEC5"/>
<protein>
    <submittedName>
        <fullName evidence="5">Uncharacterized protein LOC114828002</fullName>
    </submittedName>
</protein>
<feature type="domain" description="C2H2-type" evidence="3">
    <location>
        <begin position="108"/>
        <end position="136"/>
    </location>
</feature>
<dbReference type="KEGG" id="goe:114828002"/>
<feature type="region of interest" description="Disordered" evidence="2">
    <location>
        <begin position="605"/>
        <end position="720"/>
    </location>
</feature>
<feature type="compositionally biased region" description="Polar residues" evidence="2">
    <location>
        <begin position="1"/>
        <end position="24"/>
    </location>
</feature>
<dbReference type="PANTHER" id="PTHR33936">
    <property type="entry name" value="PROTEIN CBG17840"/>
    <property type="match status" value="1"/>
</dbReference>
<dbReference type="RefSeq" id="XP_028966358.1">
    <property type="nucleotide sequence ID" value="XM_029110525.1"/>
</dbReference>
<feature type="compositionally biased region" description="Basic and acidic residues" evidence="2">
    <location>
        <begin position="761"/>
        <end position="783"/>
    </location>
</feature>
<keyword evidence="1" id="KW-0479">Metal-binding</keyword>
<gene>
    <name evidence="5" type="primary">LOC114828002</name>
</gene>
<dbReference type="Gene3D" id="3.30.160.60">
    <property type="entry name" value="Classic Zinc Finger"/>
    <property type="match status" value="1"/>
</dbReference>
<sequence length="800" mass="90506">MFGSSLNYGAGPSGTNNENNQNPTDPYHQTPYGQQLFLQQPVQVYAQQAYNVLPPPNGAQQILSEHFVFDESLPNHLQLGSGIEDLNVAAGKNGAPSKKNRNASAKLLACETCTKEFRHRSTLRKHIITAHREDTRSLPSFWCNETNCDFQCDCVDALLKHLREGHGRQMEALKMSFASFSDFYSWKNHLEESERVKFLLSKGEIVEGENSTVFHYQCHRAQGLTEPSCRVPPLDVMEKALQEILPQNRDVGNVAHRLEIVDDDEIESTDSRRSIRRMQNSSPCVAHMRVTVSQTSGNVEVAGCRTHYGHELDRVPRPPDCVLGKLRQQMQKLSRTEIEAQLSSWTKHDLTQTTWKNLENQSPSTCTLFAQFRSLLKRTYEHIAVITRTNGQYYWMDPMECLADLFQAEHKLKNIRERMTSKVRAAGCAPFESNSVGMDLCYSLLSFANDRDQLKKLLKHGLDYADDARSTDVRYSTNFSSLANSTVYDPSVVLFKSIPGALSLPELSLDRLRASMTKRNSPVKKQKYARQLVGSEDDSEYDCWSDDEIVDVVPRRWQPVTTAKQGTLEGRRIEKNMKRKIVPALDIKPELREKILAMRIEKDRDSLETEEIARPRRTAARQEQRRNPRRKAKRSRRARRGSPPEDTSDDGSDPDKTPPQEPDGEGSPPAQEIVLRELRVEGPAGKQARKARVLASENDQEVSAIVIEPPTPRPEVPQEEPKVLSLLKPSTSLLMKPSSGQSLLKSGAISLLKPRCPPKPPELREWKAAARAVPREVHDRTSIDFDEGPLQTPQPPRIED</sequence>
<keyword evidence="4" id="KW-1185">Reference proteome</keyword>
<feature type="region of interest" description="Disordered" evidence="2">
    <location>
        <begin position="755"/>
        <end position="800"/>
    </location>
</feature>
<dbReference type="PROSITE" id="PS50157">
    <property type="entry name" value="ZINC_FINGER_C2H2_2"/>
    <property type="match status" value="1"/>
</dbReference>
<dbReference type="Proteomes" id="UP000694867">
    <property type="component" value="Unplaced"/>
</dbReference>
<dbReference type="GO" id="GO:0008270">
    <property type="term" value="F:zinc ion binding"/>
    <property type="evidence" value="ECO:0007669"/>
    <property type="project" value="UniProtKB-KW"/>
</dbReference>
<dbReference type="SMART" id="SM00355">
    <property type="entry name" value="ZnF_C2H2"/>
    <property type="match status" value="2"/>
</dbReference>
<keyword evidence="1" id="KW-0862">Zinc</keyword>
<evidence type="ECO:0000256" key="2">
    <source>
        <dbReference type="SAM" id="MobiDB-lite"/>
    </source>
</evidence>
<dbReference type="GeneID" id="114828002"/>
<dbReference type="InterPro" id="IPR052797">
    <property type="entry name" value="RegFact_GeneExpr_CellDeath"/>
</dbReference>
<reference evidence="5" key="1">
    <citation type="submission" date="2025-08" db="UniProtKB">
        <authorList>
            <consortium name="RefSeq"/>
        </authorList>
    </citation>
    <scope>IDENTIFICATION</scope>
</reference>
<accession>A0AAJ7SEC5</accession>
<name>A0AAJ7SEC5_9ACAR</name>
<evidence type="ECO:0000259" key="3">
    <source>
        <dbReference type="PROSITE" id="PS50157"/>
    </source>
</evidence>
<feature type="compositionally biased region" description="Basic residues" evidence="2">
    <location>
        <begin position="627"/>
        <end position="640"/>
    </location>
</feature>
<evidence type="ECO:0000313" key="4">
    <source>
        <dbReference type="Proteomes" id="UP000694867"/>
    </source>
</evidence>
<dbReference type="InterPro" id="IPR013087">
    <property type="entry name" value="Znf_C2H2_type"/>
</dbReference>
<dbReference type="PANTHER" id="PTHR33936:SF24">
    <property type="entry name" value="C2H2-TYPE DOMAIN-CONTAINING PROTEIN"/>
    <property type="match status" value="1"/>
</dbReference>
<evidence type="ECO:0000313" key="5">
    <source>
        <dbReference type="RefSeq" id="XP_028966358.1"/>
    </source>
</evidence>
<keyword evidence="1" id="KW-0863">Zinc-finger</keyword>